<reference evidence="3 4" key="1">
    <citation type="submission" date="2024-07" db="EMBL/GenBank/DDBJ databases">
        <title>A survey of Mimosa microsymbionts across Brazilian biomes reveals a high diversity of Paraburkholderia nodulating endemic species, but also that Cupriavidus is common as a symbiont of widespread species.</title>
        <authorList>
            <person name="Rouws L."/>
            <person name="Barauna A."/>
            <person name="Beukes C."/>
            <person name="Rouws J.R.C."/>
            <person name="De Faria S.M."/>
            <person name="Gross E."/>
            <person name="Bueno Dos Reis Junior F."/>
            <person name="Simon M.F."/>
            <person name="Maluk M."/>
            <person name="Odee D.W."/>
            <person name="Kenicer G."/>
            <person name="Young J.P.W."/>
            <person name="Reis V.M."/>
            <person name="Zilli J."/>
            <person name="James E.K."/>
        </authorList>
    </citation>
    <scope>NUCLEOTIDE SEQUENCE [LARGE SCALE GENOMIC DNA]</scope>
    <source>
        <strain evidence="3 4">BR14375</strain>
    </source>
</reference>
<dbReference type="SUPFAM" id="SSF53383">
    <property type="entry name" value="PLP-dependent transferases"/>
    <property type="match status" value="1"/>
</dbReference>
<comment type="cofactor">
    <cofactor evidence="1">
        <name>pyridoxal 5'-phosphate</name>
        <dbReference type="ChEBI" id="CHEBI:597326"/>
    </cofactor>
</comment>
<dbReference type="RefSeq" id="WP_310110609.1">
    <property type="nucleotide sequence ID" value="NZ_CP168531.1"/>
</dbReference>
<sequence>MHDTDTLLHLGWTSDERDYLAIDIRGLLRELLAGEAQMLSNLLCYPVADPFYEDSLGEAVAAFFAKPSLASRVSCAAGVNSILHCLASLPESRVAGVAAPVYPDFPHWLELAGRQPISLTGADFDTYAGFLDDTAHSVLFLERPSFSGGGVGQSIDELRALCMIAARRSNTVLVDESNANYLAPQASGAVLVDEVPNLVVVRGFSKGYGLGGIRLGYCVASAPVAPRLRRVMPPLQASTLSVEIGRRLLLDGDMGAPLRARIEQNKLRMADLLRFVGIERTMPVDRALPYLALADGDAGIARLKRVGIVGKRHAMWAEQGAVSWVYRLSVPLSPARFHDFNRRCRALAVESPGSASAASTLR</sequence>
<keyword evidence="1" id="KW-0808">Transferase</keyword>
<accession>A0ABV3WHM8</accession>
<dbReference type="EMBL" id="JBFPKE010000009">
    <property type="protein sequence ID" value="MEX3752744.1"/>
    <property type="molecule type" value="Genomic_DNA"/>
</dbReference>
<proteinExistence type="inferred from homology"/>
<gene>
    <name evidence="3" type="ORF">AB3X84_22385</name>
</gene>
<comment type="similarity">
    <text evidence="1">Belongs to the class-I pyridoxal-phosphate-dependent aminotransferase family.</text>
</comment>
<dbReference type="InterPro" id="IPR004838">
    <property type="entry name" value="NHTrfase_class1_PyrdxlP-BS"/>
</dbReference>
<dbReference type="EC" id="2.6.1.-" evidence="1"/>
<dbReference type="InterPro" id="IPR004839">
    <property type="entry name" value="Aminotransferase_I/II_large"/>
</dbReference>
<evidence type="ECO:0000313" key="3">
    <source>
        <dbReference type="EMBL" id="MEX3752744.1"/>
    </source>
</evidence>
<dbReference type="InterPro" id="IPR015422">
    <property type="entry name" value="PyrdxlP-dep_Trfase_small"/>
</dbReference>
<name>A0ABV3WHM8_9BURK</name>
<dbReference type="Pfam" id="PF00155">
    <property type="entry name" value="Aminotran_1_2"/>
    <property type="match status" value="1"/>
</dbReference>
<keyword evidence="4" id="KW-1185">Reference proteome</keyword>
<evidence type="ECO:0000259" key="2">
    <source>
        <dbReference type="Pfam" id="PF00155"/>
    </source>
</evidence>
<dbReference type="Gene3D" id="3.90.1150.10">
    <property type="entry name" value="Aspartate Aminotransferase, domain 1"/>
    <property type="match status" value="1"/>
</dbReference>
<dbReference type="Gene3D" id="3.40.640.10">
    <property type="entry name" value="Type I PLP-dependent aspartate aminotransferase-like (Major domain)"/>
    <property type="match status" value="1"/>
</dbReference>
<organism evidence="3 4">
    <name type="scientific">Paraburkholderia phenoliruptrix</name>
    <dbReference type="NCBI Taxonomy" id="252970"/>
    <lineage>
        <taxon>Bacteria</taxon>
        <taxon>Pseudomonadati</taxon>
        <taxon>Pseudomonadota</taxon>
        <taxon>Betaproteobacteria</taxon>
        <taxon>Burkholderiales</taxon>
        <taxon>Burkholderiaceae</taxon>
        <taxon>Paraburkholderia</taxon>
    </lineage>
</organism>
<protein>
    <recommendedName>
        <fullName evidence="1">Aminotransferase</fullName>
        <ecNumber evidence="1">2.6.1.-</ecNumber>
    </recommendedName>
</protein>
<dbReference type="InterPro" id="IPR015424">
    <property type="entry name" value="PyrdxlP-dep_Trfase"/>
</dbReference>
<dbReference type="InterPro" id="IPR015421">
    <property type="entry name" value="PyrdxlP-dep_Trfase_major"/>
</dbReference>
<keyword evidence="1 3" id="KW-0032">Aminotransferase</keyword>
<comment type="caution">
    <text evidence="3">The sequence shown here is derived from an EMBL/GenBank/DDBJ whole genome shotgun (WGS) entry which is preliminary data.</text>
</comment>
<dbReference type="Proteomes" id="UP001558535">
    <property type="component" value="Unassembled WGS sequence"/>
</dbReference>
<dbReference type="GO" id="GO:0008483">
    <property type="term" value="F:transaminase activity"/>
    <property type="evidence" value="ECO:0007669"/>
    <property type="project" value="UniProtKB-KW"/>
</dbReference>
<evidence type="ECO:0000256" key="1">
    <source>
        <dbReference type="RuleBase" id="RU000481"/>
    </source>
</evidence>
<feature type="domain" description="Aminotransferase class I/classII large" evidence="2">
    <location>
        <begin position="53"/>
        <end position="282"/>
    </location>
</feature>
<evidence type="ECO:0000313" key="4">
    <source>
        <dbReference type="Proteomes" id="UP001558535"/>
    </source>
</evidence>
<dbReference type="PROSITE" id="PS00105">
    <property type="entry name" value="AA_TRANSFER_CLASS_1"/>
    <property type="match status" value="1"/>
</dbReference>